<dbReference type="Pfam" id="PF13516">
    <property type="entry name" value="LRR_6"/>
    <property type="match status" value="1"/>
</dbReference>
<gene>
    <name evidence="1" type="ORF">NLI96_g8780</name>
</gene>
<accession>A0AAD5UWR5</accession>
<evidence type="ECO:0000313" key="2">
    <source>
        <dbReference type="Proteomes" id="UP001212997"/>
    </source>
</evidence>
<reference evidence="1" key="1">
    <citation type="submission" date="2022-07" db="EMBL/GenBank/DDBJ databases">
        <title>Genome Sequence of Physisporinus lineatus.</title>
        <authorList>
            <person name="Buettner E."/>
        </authorList>
    </citation>
    <scope>NUCLEOTIDE SEQUENCE</scope>
    <source>
        <strain evidence="1">VT162</strain>
    </source>
</reference>
<dbReference type="SUPFAM" id="SSF52047">
    <property type="entry name" value="RNI-like"/>
    <property type="match status" value="1"/>
</dbReference>
<dbReference type="EMBL" id="JANAWD010000412">
    <property type="protein sequence ID" value="KAJ3479848.1"/>
    <property type="molecule type" value="Genomic_DNA"/>
</dbReference>
<dbReference type="InterPro" id="IPR032675">
    <property type="entry name" value="LRR_dom_sf"/>
</dbReference>
<dbReference type="Proteomes" id="UP001212997">
    <property type="component" value="Unassembled WGS sequence"/>
</dbReference>
<comment type="caution">
    <text evidence="1">The sequence shown here is derived from an EMBL/GenBank/DDBJ whole genome shotgun (WGS) entry which is preliminary data.</text>
</comment>
<proteinExistence type="predicted"/>
<dbReference type="Gene3D" id="3.80.10.10">
    <property type="entry name" value="Ribonuclease Inhibitor"/>
    <property type="match status" value="1"/>
</dbReference>
<organism evidence="1 2">
    <name type="scientific">Meripilus lineatus</name>
    <dbReference type="NCBI Taxonomy" id="2056292"/>
    <lineage>
        <taxon>Eukaryota</taxon>
        <taxon>Fungi</taxon>
        <taxon>Dikarya</taxon>
        <taxon>Basidiomycota</taxon>
        <taxon>Agaricomycotina</taxon>
        <taxon>Agaricomycetes</taxon>
        <taxon>Polyporales</taxon>
        <taxon>Meripilaceae</taxon>
        <taxon>Meripilus</taxon>
    </lineage>
</organism>
<dbReference type="InterPro" id="IPR001611">
    <property type="entry name" value="Leu-rich_rpt"/>
</dbReference>
<evidence type="ECO:0008006" key="3">
    <source>
        <dbReference type="Google" id="ProtNLM"/>
    </source>
</evidence>
<protein>
    <recommendedName>
        <fullName evidence="3">RNI-like protein</fullName>
    </recommendedName>
</protein>
<dbReference type="PANTHER" id="PTHR13318">
    <property type="entry name" value="PARTNER OF PAIRED, ISOFORM B-RELATED"/>
    <property type="match status" value="1"/>
</dbReference>
<name>A0AAD5UWR5_9APHY</name>
<sequence length="446" mass="48794">MSSDPRVWGRVKQRLASIPDVFVPRIFEVLRRICPEALSHGFIVAYMLRGTSITLTGQLPGVNRHTIRAIGQARCRLELRELELKAFFENHLSDDQIAQVVSKLPVLEVLDLSGTVNGGSKTAEALAKHCPSLVKLNFNCGTASPISIAHVLLSCKKLAVLKTDGTVMKLLAATEEQRYFPNLVNLNVRQTSLTNQTVNQLIAKFPNLRRLNLSFTGICNSIFVPSVTTSKLEKLSLTSTAISSPQLVRVLSLLPDLKTLAIGAIGGGPIMGASMFSTSLGFLDDHLRQVTDVLDKCAMLENVSLVGNAKLGTVRRVDRALAYFVKKVGRRCKKLNLAGIPALRSSDLEGLLQEKEDEPVSPLQVLTLNNTGVDDGIAPFVSSCPALQTLEVAGTRLSDEGLFSIIDACTQLQVLNLTSARGIDIGDRRRFFEVWEERNKTKQVRL</sequence>
<evidence type="ECO:0000313" key="1">
    <source>
        <dbReference type="EMBL" id="KAJ3479848.1"/>
    </source>
</evidence>
<dbReference type="GO" id="GO:0019005">
    <property type="term" value="C:SCF ubiquitin ligase complex"/>
    <property type="evidence" value="ECO:0007669"/>
    <property type="project" value="TreeGrafter"/>
</dbReference>
<dbReference type="AlphaFoldDB" id="A0AAD5UWR5"/>
<keyword evidence="2" id="KW-1185">Reference proteome</keyword>
<dbReference type="GO" id="GO:0031146">
    <property type="term" value="P:SCF-dependent proteasomal ubiquitin-dependent protein catabolic process"/>
    <property type="evidence" value="ECO:0007669"/>
    <property type="project" value="TreeGrafter"/>
</dbReference>